<reference evidence="2 3" key="1">
    <citation type="journal article" date="2013" name="Curr. Biol.">
        <title>The Genome of the Foraminiferan Reticulomyxa filosa.</title>
        <authorList>
            <person name="Glockner G."/>
            <person name="Hulsmann N."/>
            <person name="Schleicher M."/>
            <person name="Noegel A.A."/>
            <person name="Eichinger L."/>
            <person name="Gallinger C."/>
            <person name="Pawlowski J."/>
            <person name="Sierra R."/>
            <person name="Euteneuer U."/>
            <person name="Pillet L."/>
            <person name="Moustafa A."/>
            <person name="Platzer M."/>
            <person name="Groth M."/>
            <person name="Szafranski K."/>
            <person name="Schliwa M."/>
        </authorList>
    </citation>
    <scope>NUCLEOTIDE SEQUENCE [LARGE SCALE GENOMIC DNA]</scope>
</reference>
<evidence type="ECO:0000313" key="2">
    <source>
        <dbReference type="EMBL" id="ETO28499.1"/>
    </source>
</evidence>
<feature type="compositionally biased region" description="Basic and acidic residues" evidence="1">
    <location>
        <begin position="154"/>
        <end position="163"/>
    </location>
</feature>
<evidence type="ECO:0000313" key="3">
    <source>
        <dbReference type="Proteomes" id="UP000023152"/>
    </source>
</evidence>
<gene>
    <name evidence="2" type="ORF">RFI_08631</name>
</gene>
<feature type="compositionally biased region" description="Low complexity" evidence="1">
    <location>
        <begin position="176"/>
        <end position="185"/>
    </location>
</feature>
<keyword evidence="3" id="KW-1185">Reference proteome</keyword>
<evidence type="ECO:0000256" key="1">
    <source>
        <dbReference type="SAM" id="MobiDB-lite"/>
    </source>
</evidence>
<accession>X6NS09</accession>
<dbReference type="AlphaFoldDB" id="X6NS09"/>
<sequence>MCVCVYGNNSKKKKKKKKKKVLDFQILIATGLSVVISLTSTCSNRITALDFDPFGKHVYYDCYTNELVGVLTVVLGALVVFGLDSAVAYMYITRLIQTTRFARRSEEEEFTMTTKNGDDNNNNNNNDEKLKEREKEDNDIDSHKSKPHHSSLSEQRETKKDTTGADSFGVMTNDEQQQQQQQQNQLPPYTTKLEGNVSSISDQSSLKRTVEMFSHIRRATVIAVTSIVSRMITLTLVATIDTAYPLAQIDAFLNGLLICCAFQFGDGIYNILFCCFGAKSVVLRVFSVTSS</sequence>
<proteinExistence type="predicted"/>
<dbReference type="Proteomes" id="UP000023152">
    <property type="component" value="Unassembled WGS sequence"/>
</dbReference>
<name>X6NS09_RETFI</name>
<feature type="region of interest" description="Disordered" evidence="1">
    <location>
        <begin position="107"/>
        <end position="190"/>
    </location>
</feature>
<dbReference type="EMBL" id="ASPP01006639">
    <property type="protein sequence ID" value="ETO28499.1"/>
    <property type="molecule type" value="Genomic_DNA"/>
</dbReference>
<protein>
    <submittedName>
        <fullName evidence="2">Uncharacterized protein</fullName>
    </submittedName>
</protein>
<comment type="caution">
    <text evidence="2">The sequence shown here is derived from an EMBL/GenBank/DDBJ whole genome shotgun (WGS) entry which is preliminary data.</text>
</comment>
<organism evidence="2 3">
    <name type="scientific">Reticulomyxa filosa</name>
    <dbReference type="NCBI Taxonomy" id="46433"/>
    <lineage>
        <taxon>Eukaryota</taxon>
        <taxon>Sar</taxon>
        <taxon>Rhizaria</taxon>
        <taxon>Retaria</taxon>
        <taxon>Foraminifera</taxon>
        <taxon>Monothalamids</taxon>
        <taxon>Reticulomyxidae</taxon>
        <taxon>Reticulomyxa</taxon>
    </lineage>
</organism>
<feature type="compositionally biased region" description="Basic and acidic residues" evidence="1">
    <location>
        <begin position="126"/>
        <end position="144"/>
    </location>
</feature>